<dbReference type="Gene3D" id="1.10.10.10">
    <property type="entry name" value="Winged helix-like DNA-binding domain superfamily/Winged helix DNA-binding domain"/>
    <property type="match status" value="1"/>
</dbReference>
<evidence type="ECO:0000259" key="1">
    <source>
        <dbReference type="Pfam" id="PF13280"/>
    </source>
</evidence>
<dbReference type="Pfam" id="PF13280">
    <property type="entry name" value="WYL"/>
    <property type="match status" value="1"/>
</dbReference>
<feature type="domain" description="WCX" evidence="2">
    <location>
        <begin position="247"/>
        <end position="321"/>
    </location>
</feature>
<evidence type="ECO:0000259" key="2">
    <source>
        <dbReference type="Pfam" id="PF25583"/>
    </source>
</evidence>
<evidence type="ECO:0000313" key="4">
    <source>
        <dbReference type="Proteomes" id="UP000825051"/>
    </source>
</evidence>
<dbReference type="InterPro" id="IPR026881">
    <property type="entry name" value="WYL_dom"/>
</dbReference>
<gene>
    <name evidence="3" type="ORF">K0B96_00980</name>
</gene>
<proteinExistence type="predicted"/>
<dbReference type="PANTHER" id="PTHR34580:SF1">
    <property type="entry name" value="PROTEIN PAFC"/>
    <property type="match status" value="1"/>
</dbReference>
<feature type="domain" description="WYL" evidence="1">
    <location>
        <begin position="149"/>
        <end position="217"/>
    </location>
</feature>
<dbReference type="InterPro" id="IPR051534">
    <property type="entry name" value="CBASS_pafABC_assoc_protein"/>
</dbReference>
<evidence type="ECO:0000313" key="3">
    <source>
        <dbReference type="EMBL" id="QYM79220.1"/>
    </source>
</evidence>
<sequence length="327" mass="37120">MTPAARLSRPPLERMLRIHEELRRGALTNCTKLTELLEVSRKTVVRDIAFMRDRLDLPIEYDAQIQAYRYTHPVNAFPTVQVTEGELMALLVARRALEQYEGTPFHRQLKIAFEKLTGGLKDRISFSPAEELGSVSFKNIGLGKADVAVFNALSGAVLRQHAVEFDYRKPGEKKAARRKVEPYHLSHRENLWYLVGLDGERTGLRTFALPRIAAVRVMNKTFQRPRDFSPEKFFANAFGVLGGEGNHVVVVRFDATVADHIRERVWHESQEMRELAGGVLELTLRLGALPEVERWVLGWGAHAEVVAPAELRERLRASAATLSRMYK</sequence>
<dbReference type="AlphaFoldDB" id="A0A8F9TW54"/>
<dbReference type="InterPro" id="IPR057727">
    <property type="entry name" value="WCX_dom"/>
</dbReference>
<dbReference type="InterPro" id="IPR036388">
    <property type="entry name" value="WH-like_DNA-bd_sf"/>
</dbReference>
<dbReference type="PROSITE" id="PS52050">
    <property type="entry name" value="WYL"/>
    <property type="match status" value="1"/>
</dbReference>
<dbReference type="EMBL" id="CP080507">
    <property type="protein sequence ID" value="QYM79220.1"/>
    <property type="molecule type" value="Genomic_DNA"/>
</dbReference>
<dbReference type="KEGG" id="ole:K0B96_00980"/>
<dbReference type="Proteomes" id="UP000825051">
    <property type="component" value="Chromosome"/>
</dbReference>
<dbReference type="Pfam" id="PF25583">
    <property type="entry name" value="WCX"/>
    <property type="match status" value="1"/>
</dbReference>
<protein>
    <submittedName>
        <fullName evidence="3">Transcriptional regulator</fullName>
    </submittedName>
</protein>
<dbReference type="PANTHER" id="PTHR34580">
    <property type="match status" value="1"/>
</dbReference>
<keyword evidence="4" id="KW-1185">Reference proteome</keyword>
<reference evidence="3" key="1">
    <citation type="submission" date="2021-08" db="EMBL/GenBank/DDBJ databases">
        <title>Genome of a novel bacterium of the phylum Verrucomicrobia, Oleiharenicola sp. KSB-15.</title>
        <authorList>
            <person name="Chung J.-H."/>
            <person name="Ahn J.-H."/>
            <person name="Yoon Y."/>
            <person name="Kim D.-Y."/>
            <person name="An S.-H."/>
            <person name="Park I."/>
            <person name="Yeon J."/>
        </authorList>
    </citation>
    <scope>NUCLEOTIDE SEQUENCE</scope>
    <source>
        <strain evidence="3">KSB-15</strain>
    </source>
</reference>
<dbReference type="RefSeq" id="WP_220162785.1">
    <property type="nucleotide sequence ID" value="NZ_CP080507.1"/>
</dbReference>
<accession>A0A8F9TW54</accession>
<organism evidence="3 4">
    <name type="scientific">Horticoccus luteus</name>
    <dbReference type="NCBI Taxonomy" id="2862869"/>
    <lineage>
        <taxon>Bacteria</taxon>
        <taxon>Pseudomonadati</taxon>
        <taxon>Verrucomicrobiota</taxon>
        <taxon>Opitutia</taxon>
        <taxon>Opitutales</taxon>
        <taxon>Opitutaceae</taxon>
        <taxon>Horticoccus</taxon>
    </lineage>
</organism>
<name>A0A8F9TW54_9BACT</name>